<reference evidence="2" key="1">
    <citation type="journal article" date="2015" name="Nature">
        <title>Complex archaea that bridge the gap between prokaryotes and eukaryotes.</title>
        <authorList>
            <person name="Spang A."/>
            <person name="Saw J.H."/>
            <person name="Jorgensen S.L."/>
            <person name="Zaremba-Niedzwiedzka K."/>
            <person name="Martijn J."/>
            <person name="Lind A.E."/>
            <person name="van Eijk R."/>
            <person name="Schleper C."/>
            <person name="Guy L."/>
            <person name="Ettema T.J."/>
        </authorList>
    </citation>
    <scope>NUCLEOTIDE SEQUENCE</scope>
</reference>
<dbReference type="InterPro" id="IPR000551">
    <property type="entry name" value="MerR-type_HTH_dom"/>
</dbReference>
<dbReference type="GO" id="GO:0003677">
    <property type="term" value="F:DNA binding"/>
    <property type="evidence" value="ECO:0007669"/>
    <property type="project" value="InterPro"/>
</dbReference>
<accession>A0A0F9MZR5</accession>
<protein>
    <recommendedName>
        <fullName evidence="1">HTH merR-type domain-containing protein</fullName>
    </recommendedName>
</protein>
<dbReference type="InterPro" id="IPR009061">
    <property type="entry name" value="DNA-bd_dom_put_sf"/>
</dbReference>
<comment type="caution">
    <text evidence="2">The sequence shown here is derived from an EMBL/GenBank/DDBJ whole genome shotgun (WGS) entry which is preliminary data.</text>
</comment>
<organism evidence="2">
    <name type="scientific">marine sediment metagenome</name>
    <dbReference type="NCBI Taxonomy" id="412755"/>
    <lineage>
        <taxon>unclassified sequences</taxon>
        <taxon>metagenomes</taxon>
        <taxon>ecological metagenomes</taxon>
    </lineage>
</organism>
<feature type="domain" description="HTH merR-type" evidence="1">
    <location>
        <begin position="5"/>
        <end position="53"/>
    </location>
</feature>
<proteinExistence type="predicted"/>
<dbReference type="Gene3D" id="1.10.1660.10">
    <property type="match status" value="1"/>
</dbReference>
<evidence type="ECO:0000259" key="1">
    <source>
        <dbReference type="Pfam" id="PF13411"/>
    </source>
</evidence>
<dbReference type="Pfam" id="PF13411">
    <property type="entry name" value="MerR_1"/>
    <property type="match status" value="1"/>
</dbReference>
<dbReference type="AlphaFoldDB" id="A0A0F9MZR5"/>
<dbReference type="SUPFAM" id="SSF46955">
    <property type="entry name" value="Putative DNA-binding domain"/>
    <property type="match status" value="1"/>
</dbReference>
<name>A0A0F9MZR5_9ZZZZ</name>
<evidence type="ECO:0000313" key="2">
    <source>
        <dbReference type="EMBL" id="KKN11214.1"/>
    </source>
</evidence>
<dbReference type="GO" id="GO:0006355">
    <property type="term" value="P:regulation of DNA-templated transcription"/>
    <property type="evidence" value="ECO:0007669"/>
    <property type="project" value="InterPro"/>
</dbReference>
<dbReference type="CDD" id="cd00592">
    <property type="entry name" value="HTH_MerR-like"/>
    <property type="match status" value="1"/>
</dbReference>
<sequence>MVTSYSTNEVAALCFVPRDTIWWWERKGLIPQAKSKGKRYRRYWSEEQAEVIRQFSDNRYGTVR</sequence>
<dbReference type="EMBL" id="LAZR01004160">
    <property type="protein sequence ID" value="KKN11214.1"/>
    <property type="molecule type" value="Genomic_DNA"/>
</dbReference>
<gene>
    <name evidence="2" type="ORF">LCGC14_1028720</name>
</gene>